<dbReference type="PANTHER" id="PTHR42945:SF9">
    <property type="entry name" value="HISTIDINE BIOSYNTHESIS BIFUNCTIONAL PROTEIN HISIE"/>
    <property type="match status" value="1"/>
</dbReference>
<keyword evidence="5 10" id="KW-0028">Amino-acid biosynthesis</keyword>
<dbReference type="Pfam" id="PF01503">
    <property type="entry name" value="PRA-PH"/>
    <property type="match status" value="1"/>
</dbReference>
<reference evidence="11" key="1">
    <citation type="submission" date="2022-07" db="EMBL/GenBank/DDBJ databases">
        <title>Complete genome of CX2.</title>
        <authorList>
            <person name="Cao G."/>
        </authorList>
    </citation>
    <scope>NUCLEOTIDE SEQUENCE</scope>
    <source>
        <strain evidence="11">CX2</strain>
    </source>
</reference>
<gene>
    <name evidence="10 11" type="primary">hisE</name>
    <name evidence="11" type="ORF">NMQ00_08760</name>
</gene>
<organism evidence="11 12">
    <name type="scientific">Exiguobacterium aurantiacum</name>
    <dbReference type="NCBI Taxonomy" id="33987"/>
    <lineage>
        <taxon>Bacteria</taxon>
        <taxon>Bacillati</taxon>
        <taxon>Bacillota</taxon>
        <taxon>Bacilli</taxon>
        <taxon>Bacillales</taxon>
        <taxon>Bacillales Family XII. Incertae Sedis</taxon>
        <taxon>Exiguobacterium</taxon>
    </lineage>
</organism>
<comment type="catalytic activity">
    <reaction evidence="1 10">
        <text>1-(5-phospho-beta-D-ribosyl)-ATP + H2O = 1-(5-phospho-beta-D-ribosyl)-5'-AMP + diphosphate + H(+)</text>
        <dbReference type="Rhea" id="RHEA:22828"/>
        <dbReference type="ChEBI" id="CHEBI:15377"/>
        <dbReference type="ChEBI" id="CHEBI:15378"/>
        <dbReference type="ChEBI" id="CHEBI:33019"/>
        <dbReference type="ChEBI" id="CHEBI:59457"/>
        <dbReference type="ChEBI" id="CHEBI:73183"/>
        <dbReference type="EC" id="3.6.1.31"/>
    </reaction>
</comment>
<dbReference type="RefSeq" id="WP_255176399.1">
    <property type="nucleotide sequence ID" value="NZ_CP101462.1"/>
</dbReference>
<sequence length="102" mass="11478">MIHELEKLIQERQASPKEGSYTSYLFDQGVDKIAKKFGEESFEVVIAALNDEDLVEESADLLYHLLVLLAAKGVSLHDVEVLLAKRHGTTTPAKPRRDVTDW</sequence>
<evidence type="ECO:0000313" key="11">
    <source>
        <dbReference type="EMBL" id="UTT41655.1"/>
    </source>
</evidence>
<dbReference type="HAMAP" id="MF_01020">
    <property type="entry name" value="HisE"/>
    <property type="match status" value="1"/>
</dbReference>
<proteinExistence type="inferred from homology"/>
<dbReference type="GO" id="GO:0004636">
    <property type="term" value="F:phosphoribosyl-ATP diphosphatase activity"/>
    <property type="evidence" value="ECO:0007669"/>
    <property type="project" value="UniProtKB-EC"/>
</dbReference>
<evidence type="ECO:0000256" key="4">
    <source>
        <dbReference type="ARBA" id="ARBA00022490"/>
    </source>
</evidence>
<evidence type="ECO:0000256" key="2">
    <source>
        <dbReference type="ARBA" id="ARBA00004496"/>
    </source>
</evidence>
<evidence type="ECO:0000256" key="3">
    <source>
        <dbReference type="ARBA" id="ARBA00005204"/>
    </source>
</evidence>
<dbReference type="CDD" id="cd11534">
    <property type="entry name" value="NTP-PPase_HisIE_like"/>
    <property type="match status" value="1"/>
</dbReference>
<keyword evidence="8 10" id="KW-0067">ATP-binding</keyword>
<dbReference type="PANTHER" id="PTHR42945">
    <property type="entry name" value="HISTIDINE BIOSYNTHESIS BIFUNCTIONAL PROTEIN"/>
    <property type="match status" value="1"/>
</dbReference>
<dbReference type="Gene3D" id="1.10.287.1080">
    <property type="entry name" value="MazG-like"/>
    <property type="match status" value="1"/>
</dbReference>
<dbReference type="Proteomes" id="UP001060325">
    <property type="component" value="Chromosome"/>
</dbReference>
<evidence type="ECO:0000256" key="1">
    <source>
        <dbReference type="ARBA" id="ARBA00001460"/>
    </source>
</evidence>
<keyword evidence="12" id="KW-1185">Reference proteome</keyword>
<evidence type="ECO:0000256" key="10">
    <source>
        <dbReference type="HAMAP-Rule" id="MF_01020"/>
    </source>
</evidence>
<keyword evidence="4 10" id="KW-0963">Cytoplasm</keyword>
<protein>
    <recommendedName>
        <fullName evidence="10">Phosphoribosyl-ATP pyrophosphatase</fullName>
        <shortName evidence="10">PRA-PH</shortName>
        <ecNumber evidence="10">3.6.1.31</ecNumber>
    </recommendedName>
</protein>
<comment type="similarity">
    <text evidence="10">Belongs to the PRA-PH family.</text>
</comment>
<dbReference type="SUPFAM" id="SSF101386">
    <property type="entry name" value="all-alpha NTP pyrophosphatases"/>
    <property type="match status" value="1"/>
</dbReference>
<dbReference type="EMBL" id="CP101462">
    <property type="protein sequence ID" value="UTT41655.1"/>
    <property type="molecule type" value="Genomic_DNA"/>
</dbReference>
<evidence type="ECO:0000256" key="9">
    <source>
        <dbReference type="ARBA" id="ARBA00023102"/>
    </source>
</evidence>
<evidence type="ECO:0000256" key="7">
    <source>
        <dbReference type="ARBA" id="ARBA00022801"/>
    </source>
</evidence>
<keyword evidence="6 10" id="KW-0547">Nucleotide-binding</keyword>
<name>A0ABY5FJR9_9BACL</name>
<keyword evidence="9 10" id="KW-0368">Histidine biosynthesis</keyword>
<evidence type="ECO:0000313" key="12">
    <source>
        <dbReference type="Proteomes" id="UP001060325"/>
    </source>
</evidence>
<evidence type="ECO:0000256" key="6">
    <source>
        <dbReference type="ARBA" id="ARBA00022741"/>
    </source>
</evidence>
<evidence type="ECO:0000256" key="8">
    <source>
        <dbReference type="ARBA" id="ARBA00022840"/>
    </source>
</evidence>
<dbReference type="EC" id="3.6.1.31" evidence="10"/>
<dbReference type="NCBIfam" id="TIGR03188">
    <property type="entry name" value="histidine_hisI"/>
    <property type="match status" value="1"/>
</dbReference>
<keyword evidence="7 10" id="KW-0378">Hydrolase</keyword>
<comment type="pathway">
    <text evidence="3 10">Amino-acid biosynthesis; L-histidine biosynthesis; L-histidine from 5-phospho-alpha-D-ribose 1-diphosphate: step 2/9.</text>
</comment>
<accession>A0ABY5FJR9</accession>
<dbReference type="InterPro" id="IPR008179">
    <property type="entry name" value="HisE"/>
</dbReference>
<evidence type="ECO:0000256" key="5">
    <source>
        <dbReference type="ARBA" id="ARBA00022605"/>
    </source>
</evidence>
<comment type="subcellular location">
    <subcellularLocation>
        <location evidence="2 10">Cytoplasm</location>
    </subcellularLocation>
</comment>
<dbReference type="InterPro" id="IPR021130">
    <property type="entry name" value="PRib-ATP_PPHydrolase-like"/>
</dbReference>